<dbReference type="AlphaFoldDB" id="A0AAW0F6Z9"/>
<evidence type="ECO:0000313" key="4">
    <source>
        <dbReference type="EMBL" id="KAK7201411.1"/>
    </source>
</evidence>
<keyword evidence="5" id="KW-1185">Reference proteome</keyword>
<dbReference type="EMBL" id="JAECZO010000015">
    <property type="protein sequence ID" value="KAK7201411.1"/>
    <property type="molecule type" value="Genomic_DNA"/>
</dbReference>
<comment type="caution">
    <text evidence="4">The sequence shown here is derived from an EMBL/GenBank/DDBJ whole genome shotgun (WGS) entry which is preliminary data.</text>
</comment>
<name>A0AAW0F6Z9_9TRYP</name>
<dbReference type="InterPro" id="IPR011051">
    <property type="entry name" value="RmlC_Cupin_sf"/>
</dbReference>
<reference evidence="4 5" key="1">
    <citation type="journal article" date="2021" name="MBio">
        <title>A New Model Trypanosomatid, Novymonas esmeraldas: Genomic Perception of Its 'Candidatus Pandoraea novymonadis' Endosymbiont.</title>
        <authorList>
            <person name="Zakharova A."/>
            <person name="Saura A."/>
            <person name="Butenko A."/>
            <person name="Podesvova L."/>
            <person name="Warmusova S."/>
            <person name="Kostygov A.Y."/>
            <person name="Nenarokova A."/>
            <person name="Lukes J."/>
            <person name="Opperdoes F.R."/>
            <person name="Yurchenko V."/>
        </authorList>
    </citation>
    <scope>NUCLEOTIDE SEQUENCE [LARGE SCALE GENOMIC DNA]</scope>
    <source>
        <strain evidence="4 5">E262AT.01</strain>
    </source>
</reference>
<accession>A0AAW0F6Z9</accession>
<proteinExistence type="predicted"/>
<dbReference type="PANTHER" id="PTHR22966:SF61">
    <property type="entry name" value="2-AMINOETHANETHIOL DIOXYGENASE"/>
    <property type="match status" value="1"/>
</dbReference>
<dbReference type="GO" id="GO:0016702">
    <property type="term" value="F:oxidoreductase activity, acting on single donors with incorporation of molecular oxygen, incorporation of two atoms of oxygen"/>
    <property type="evidence" value="ECO:0007669"/>
    <property type="project" value="InterPro"/>
</dbReference>
<dbReference type="InterPro" id="IPR012864">
    <property type="entry name" value="PCO/ADO"/>
</dbReference>
<dbReference type="Pfam" id="PF07847">
    <property type="entry name" value="PCO_ADO"/>
    <property type="match status" value="1"/>
</dbReference>
<evidence type="ECO:0000256" key="1">
    <source>
        <dbReference type="ARBA" id="ARBA00022723"/>
    </source>
</evidence>
<keyword evidence="3" id="KW-0408">Iron</keyword>
<protein>
    <submittedName>
        <fullName evidence="4">Uncharacterized protein</fullName>
    </submittedName>
</protein>
<dbReference type="Gene3D" id="2.60.120.10">
    <property type="entry name" value="Jelly Rolls"/>
    <property type="match status" value="1"/>
</dbReference>
<gene>
    <name evidence="4" type="ORF">NESM_000203600</name>
</gene>
<dbReference type="GO" id="GO:0046872">
    <property type="term" value="F:metal ion binding"/>
    <property type="evidence" value="ECO:0007669"/>
    <property type="project" value="UniProtKB-KW"/>
</dbReference>
<keyword evidence="2" id="KW-0560">Oxidoreductase</keyword>
<organism evidence="4 5">
    <name type="scientific">Novymonas esmeraldas</name>
    <dbReference type="NCBI Taxonomy" id="1808958"/>
    <lineage>
        <taxon>Eukaryota</taxon>
        <taxon>Discoba</taxon>
        <taxon>Euglenozoa</taxon>
        <taxon>Kinetoplastea</taxon>
        <taxon>Metakinetoplastina</taxon>
        <taxon>Trypanosomatida</taxon>
        <taxon>Trypanosomatidae</taxon>
        <taxon>Novymonas</taxon>
    </lineage>
</organism>
<dbReference type="Proteomes" id="UP001430356">
    <property type="component" value="Unassembled WGS sequence"/>
</dbReference>
<keyword evidence="1" id="KW-0479">Metal-binding</keyword>
<evidence type="ECO:0000313" key="5">
    <source>
        <dbReference type="Proteomes" id="UP001430356"/>
    </source>
</evidence>
<dbReference type="PANTHER" id="PTHR22966">
    <property type="entry name" value="2-AMINOETHANETHIOL DIOXYGENASE"/>
    <property type="match status" value="1"/>
</dbReference>
<evidence type="ECO:0000256" key="3">
    <source>
        <dbReference type="ARBA" id="ARBA00023004"/>
    </source>
</evidence>
<dbReference type="SUPFAM" id="SSF51182">
    <property type="entry name" value="RmlC-like cupins"/>
    <property type="match status" value="1"/>
</dbReference>
<evidence type="ECO:0000256" key="2">
    <source>
        <dbReference type="ARBA" id="ARBA00023002"/>
    </source>
</evidence>
<dbReference type="InterPro" id="IPR014710">
    <property type="entry name" value="RmlC-like_jellyroll"/>
</dbReference>
<sequence length="263" mass="28158">MKRLIQSLQRFSATSTEHVELLGGLTLRDLGFYVSDAAAVRFMADRRYPIAQHAFQLECALHQQRFSAAAAPVTPMLWKSSPADAVGCSTLYQDEVVTLCWFVLPPGRVLPLHDHPGMRVWQRVMHGQLHVCSIAVADETRSGGASGVVLFDGEVGGVGDAVAAAAVQQIACNSGGVLHEIRNVDATRPALLVDVISPPYNQVLSNIPCGYYTAEPADGRTPLSPAPVADCGVRHPFAAGDAVLLHHRGDYGGPAMDAYVHLE</sequence>